<evidence type="ECO:0000256" key="2">
    <source>
        <dbReference type="ARBA" id="ARBA00022598"/>
    </source>
</evidence>
<evidence type="ECO:0000259" key="7">
    <source>
        <dbReference type="Pfam" id="PF00501"/>
    </source>
</evidence>
<gene>
    <name evidence="8" type="ORF">GIL414_LOCUS84246</name>
</gene>
<keyword evidence="2" id="KW-0436">Ligase</keyword>
<proteinExistence type="inferred from homology"/>
<comment type="caution">
    <text evidence="8">The sequence shown here is derived from an EMBL/GenBank/DDBJ whole genome shotgun (WGS) entry which is preliminary data.</text>
</comment>
<evidence type="ECO:0000256" key="6">
    <source>
        <dbReference type="ARBA" id="ARBA00048277"/>
    </source>
</evidence>
<accession>A0A8S3JTC4</accession>
<reference evidence="8" key="1">
    <citation type="submission" date="2021-02" db="EMBL/GenBank/DDBJ databases">
        <authorList>
            <person name="Nowell W R."/>
        </authorList>
    </citation>
    <scope>NUCLEOTIDE SEQUENCE</scope>
</reference>
<comment type="function">
    <text evidence="3">Acyl-CoA synthases catalyze the initial reaction in fatty acid metabolism, by forming a thioester with CoA. Has some preference toward medium-chain substrates. Plays a role in adipocyte differentiation.</text>
</comment>
<feature type="domain" description="AMP-dependent synthetase/ligase" evidence="7">
    <location>
        <begin position="2"/>
        <end position="133"/>
    </location>
</feature>
<comment type="catalytic activity">
    <reaction evidence="6">
        <text>a medium-chain fatty acid + ATP + CoA = a medium-chain fatty acyl-CoA + AMP + diphosphate</text>
        <dbReference type="Rhea" id="RHEA:48340"/>
        <dbReference type="ChEBI" id="CHEBI:30616"/>
        <dbReference type="ChEBI" id="CHEBI:33019"/>
        <dbReference type="ChEBI" id="CHEBI:57287"/>
        <dbReference type="ChEBI" id="CHEBI:59558"/>
        <dbReference type="ChEBI" id="CHEBI:90546"/>
        <dbReference type="ChEBI" id="CHEBI:456215"/>
        <dbReference type="EC" id="6.2.1.2"/>
    </reaction>
</comment>
<organism evidence="8 9">
    <name type="scientific">Rotaria magnacalcarata</name>
    <dbReference type="NCBI Taxonomy" id="392030"/>
    <lineage>
        <taxon>Eukaryota</taxon>
        <taxon>Metazoa</taxon>
        <taxon>Spiralia</taxon>
        <taxon>Gnathifera</taxon>
        <taxon>Rotifera</taxon>
        <taxon>Eurotatoria</taxon>
        <taxon>Bdelloidea</taxon>
        <taxon>Philodinida</taxon>
        <taxon>Philodinidae</taxon>
        <taxon>Rotaria</taxon>
    </lineage>
</organism>
<feature type="non-terminal residue" evidence="8">
    <location>
        <position position="200"/>
    </location>
</feature>
<dbReference type="InterPro" id="IPR042099">
    <property type="entry name" value="ANL_N_sf"/>
</dbReference>
<evidence type="ECO:0000256" key="5">
    <source>
        <dbReference type="ARBA" id="ARBA00047319"/>
    </source>
</evidence>
<dbReference type="InterPro" id="IPR045851">
    <property type="entry name" value="AMP-bd_C_sf"/>
</dbReference>
<evidence type="ECO:0000256" key="1">
    <source>
        <dbReference type="ARBA" id="ARBA00006432"/>
    </source>
</evidence>
<comment type="catalytic activity">
    <reaction evidence="5">
        <text>octanoate + ATP + CoA = octanoyl-CoA + AMP + diphosphate</text>
        <dbReference type="Rhea" id="RHEA:33631"/>
        <dbReference type="ChEBI" id="CHEBI:25646"/>
        <dbReference type="ChEBI" id="CHEBI:30616"/>
        <dbReference type="ChEBI" id="CHEBI:33019"/>
        <dbReference type="ChEBI" id="CHEBI:57287"/>
        <dbReference type="ChEBI" id="CHEBI:57386"/>
        <dbReference type="ChEBI" id="CHEBI:456215"/>
    </reaction>
</comment>
<dbReference type="Proteomes" id="UP000681720">
    <property type="component" value="Unassembled WGS sequence"/>
</dbReference>
<dbReference type="EMBL" id="CAJOBJ010365662">
    <property type="protein sequence ID" value="CAF5220870.1"/>
    <property type="molecule type" value="Genomic_DNA"/>
</dbReference>
<dbReference type="SUPFAM" id="SSF56801">
    <property type="entry name" value="Acetyl-CoA synthetase-like"/>
    <property type="match status" value="1"/>
</dbReference>
<dbReference type="PANTHER" id="PTHR43201">
    <property type="entry name" value="ACYL-COA SYNTHETASE"/>
    <property type="match status" value="1"/>
</dbReference>
<evidence type="ECO:0000256" key="3">
    <source>
        <dbReference type="ARBA" id="ARBA00037247"/>
    </source>
</evidence>
<protein>
    <recommendedName>
        <fullName evidence="4">Medium-chain acyl-CoA ligase ACSF2, mitochondrial</fullName>
    </recommendedName>
</protein>
<dbReference type="Gene3D" id="3.30.300.30">
    <property type="match status" value="1"/>
</dbReference>
<evidence type="ECO:0000313" key="8">
    <source>
        <dbReference type="EMBL" id="CAF5220870.1"/>
    </source>
</evidence>
<dbReference type="GO" id="GO:0006631">
    <property type="term" value="P:fatty acid metabolic process"/>
    <property type="evidence" value="ECO:0007669"/>
    <property type="project" value="TreeGrafter"/>
</dbReference>
<dbReference type="GO" id="GO:0031956">
    <property type="term" value="F:medium-chain fatty acid-CoA ligase activity"/>
    <property type="evidence" value="ECO:0007669"/>
    <property type="project" value="UniProtKB-EC"/>
</dbReference>
<evidence type="ECO:0000256" key="4">
    <source>
        <dbReference type="ARBA" id="ARBA00039638"/>
    </source>
</evidence>
<evidence type="ECO:0000313" key="9">
    <source>
        <dbReference type="Proteomes" id="UP000681720"/>
    </source>
</evidence>
<dbReference type="Gene3D" id="3.40.50.12780">
    <property type="entry name" value="N-terminal domain of ligase-like"/>
    <property type="match status" value="1"/>
</dbReference>
<dbReference type="InterPro" id="IPR000873">
    <property type="entry name" value="AMP-dep_synth/lig_dom"/>
</dbReference>
<comment type="similarity">
    <text evidence="1">Belongs to the ATP-dependent AMP-binding enzyme family.</text>
</comment>
<dbReference type="Pfam" id="PF00501">
    <property type="entry name" value="AMP-binding"/>
    <property type="match status" value="1"/>
</dbReference>
<dbReference type="PANTHER" id="PTHR43201:SF5">
    <property type="entry name" value="MEDIUM-CHAIN ACYL-COA LIGASE ACSF2, MITOCHONDRIAL"/>
    <property type="match status" value="1"/>
</dbReference>
<sequence length="200" mass="22343">MRAIQEEKCTALIGAPIIFRDILTHPDRKKYDLSSLVFGLSGASSMHIDFLRQLENEFPITRMAQAYGMTETAGIITCSMWAGDNDDKRRLSSIGQPMPGLELKVVDQQGKTVPIGASGKIWTRGHSVMCGYYGDVEKTQETITPSRWLKTGDVGRMDENGYVYFVGRQKEIIIRGGVNIYPVEIENIIAEYPHVLDAQV</sequence>
<dbReference type="AlphaFoldDB" id="A0A8S3JTC4"/>
<name>A0A8S3JTC4_9BILA</name>